<keyword evidence="6" id="KW-1185">Reference proteome</keyword>
<reference evidence="5 6" key="1">
    <citation type="submission" date="2020-12" db="EMBL/GenBank/DDBJ databases">
        <title>Concerted genomic and epigenomic changes stabilize Arabidopsis allopolyploids.</title>
        <authorList>
            <person name="Chen Z."/>
        </authorList>
    </citation>
    <scope>NUCLEOTIDE SEQUENCE [LARGE SCALE GENOMIC DNA]</scope>
    <source>
        <strain evidence="5">As9502</strain>
        <tissue evidence="5">Leaf</tissue>
    </source>
</reference>
<evidence type="ECO:0000259" key="4">
    <source>
        <dbReference type="Pfam" id="PF06721"/>
    </source>
</evidence>
<feature type="region of interest" description="Disordered" evidence="3">
    <location>
        <begin position="976"/>
        <end position="995"/>
    </location>
</feature>
<dbReference type="InterPro" id="IPR050130">
    <property type="entry name" value="ClpA_ClpB"/>
</dbReference>
<name>A0A8T1XJ65_ARASU</name>
<comment type="caution">
    <text evidence="5">The sequence shown here is derived from an EMBL/GenBank/DDBJ whole genome shotgun (WGS) entry which is preliminary data.</text>
</comment>
<dbReference type="GO" id="GO:0005737">
    <property type="term" value="C:cytoplasm"/>
    <property type="evidence" value="ECO:0007669"/>
    <property type="project" value="TreeGrafter"/>
</dbReference>
<dbReference type="Pfam" id="PF06721">
    <property type="entry name" value="DUF1204"/>
    <property type="match status" value="1"/>
</dbReference>
<dbReference type="Proteomes" id="UP000694251">
    <property type="component" value="Unassembled WGS sequence"/>
</dbReference>
<accession>A0A8T1XJ65</accession>
<feature type="compositionally biased region" description="Low complexity" evidence="3">
    <location>
        <begin position="646"/>
        <end position="659"/>
    </location>
</feature>
<dbReference type="OrthoDB" id="1101306at2759"/>
<gene>
    <name evidence="5" type="ORF">ISN44_Un118g000080</name>
</gene>
<dbReference type="PANTHER" id="PTHR11638">
    <property type="entry name" value="ATP-DEPENDENT CLP PROTEASE"/>
    <property type="match status" value="1"/>
</dbReference>
<feature type="region of interest" description="Disordered" evidence="3">
    <location>
        <begin position="637"/>
        <end position="712"/>
    </location>
</feature>
<feature type="domain" description="DUF1204" evidence="4">
    <location>
        <begin position="829"/>
        <end position="989"/>
    </location>
</feature>
<evidence type="ECO:0000256" key="3">
    <source>
        <dbReference type="SAM" id="MobiDB-lite"/>
    </source>
</evidence>
<sequence length="995" mass="108241">MASRKLSKCVSAAIKAHNALSRPSLLLRSRPLSAVLTSAHVPLPVLLFSGQTPSSEFRETTDVKHEALETYGRDLTEMARQGKLPPLIGRVDEVNRCIQILCRMTKSNPVIIGEPGVGKTAIVEGSMGKLVGETDSREEIVVLGGELVVELGGDEVVVEDGEIGAGRVEFGVRSYGDELAVGDGDELVGDVGENGIEREELGVRSHGDELAVGDGNELSRGDGEIDGEREELGKRLGGEELVSCEGEIGDGGVNVAVRLSDETLRERPSDDVLEPSLPEICRDRDECGNNGQGELNKSGGLLRRDFLGVGRLASAPCIARFGKGKNLDAILNVEFGGVDPLDDLGFGGFNDFGEKISYVYDCENVDEDYISDAEGELGENGGLGRLMMENGFGNLVVSGRDTDARGAVGTRPVSRIEERRTSECSVVRGRQIVLGLRAAYFENVVAPLDHGSSLCDDQSLADMLILCNAPKEIELLKPDPLQRPWTPPEGRNIVISQLTVGAIRNVIGAKAKHKIVSGAVSKIHGWQRRYFFVKLSEFSVENLDTVFVDDWTMSPEPVFRVCDFPPGFLDKIVRIRDLGALHWSTGSFPEIRQTRRRMGKIIPQLPLFVDEFGEIPDSMNGVEPSPVVTEARLNVENGGDESRGQGSVTESVTEDVVVGRSEKRPVAEDKGTSGDVVHRSALPSLGGSTPSKKRTSRDDAEKGSFKVPKTPRRETTVHGMVDHGFSYQYKAKDIGFTQNVTACADLVSRIHGATDDFSSIDRSVERELFKDWAQKTCQSIGAGNWISSFLGCKAKVSVICLATDSAEREASQKLAKELAVEIERSATLEKRSSELFEQVSSLQSCFDESRMQLEALDKRFASEGARLRKSRIEHVAAERKKSDRYLARIDRMRRHIIDTNAARNSLLTLSQVTGTLQCLEKLVKKKVAIPSATIRELEVRERALDNGVRQLEVTDLLPGDLDPFEEVEAGVGGARLGVVPDTTGEDAGDVTPANH</sequence>
<evidence type="ECO:0000313" key="5">
    <source>
        <dbReference type="EMBL" id="KAG7529854.1"/>
    </source>
</evidence>
<dbReference type="GO" id="GO:0016887">
    <property type="term" value="F:ATP hydrolysis activity"/>
    <property type="evidence" value="ECO:0007669"/>
    <property type="project" value="TreeGrafter"/>
</dbReference>
<dbReference type="PANTHER" id="PTHR11638:SF166">
    <property type="entry name" value="CLP R DOMAIN-CONTAINING PROTEIN"/>
    <property type="match status" value="1"/>
</dbReference>
<proteinExistence type="predicted"/>
<dbReference type="InterPro" id="IPR009596">
    <property type="entry name" value="DUF1204"/>
</dbReference>
<evidence type="ECO:0000256" key="1">
    <source>
        <dbReference type="ARBA" id="ARBA00022741"/>
    </source>
</evidence>
<organism evidence="5 6">
    <name type="scientific">Arabidopsis suecica</name>
    <name type="common">Swedish thale-cress</name>
    <name type="synonym">Cardaminopsis suecica</name>
    <dbReference type="NCBI Taxonomy" id="45249"/>
    <lineage>
        <taxon>Eukaryota</taxon>
        <taxon>Viridiplantae</taxon>
        <taxon>Streptophyta</taxon>
        <taxon>Embryophyta</taxon>
        <taxon>Tracheophyta</taxon>
        <taxon>Spermatophyta</taxon>
        <taxon>Magnoliopsida</taxon>
        <taxon>eudicotyledons</taxon>
        <taxon>Gunneridae</taxon>
        <taxon>Pentapetalae</taxon>
        <taxon>rosids</taxon>
        <taxon>malvids</taxon>
        <taxon>Brassicales</taxon>
        <taxon>Brassicaceae</taxon>
        <taxon>Camelineae</taxon>
        <taxon>Arabidopsis</taxon>
    </lineage>
</organism>
<protein>
    <recommendedName>
        <fullName evidence="4">DUF1204 domain-containing protein</fullName>
    </recommendedName>
</protein>
<evidence type="ECO:0000256" key="2">
    <source>
        <dbReference type="ARBA" id="ARBA00022840"/>
    </source>
</evidence>
<evidence type="ECO:0000313" key="6">
    <source>
        <dbReference type="Proteomes" id="UP000694251"/>
    </source>
</evidence>
<dbReference type="EMBL" id="JAEFBJ010000118">
    <property type="protein sequence ID" value="KAG7529854.1"/>
    <property type="molecule type" value="Genomic_DNA"/>
</dbReference>
<dbReference type="AlphaFoldDB" id="A0A8T1XJ65"/>
<dbReference type="GO" id="GO:0034605">
    <property type="term" value="P:cellular response to heat"/>
    <property type="evidence" value="ECO:0007669"/>
    <property type="project" value="TreeGrafter"/>
</dbReference>
<feature type="compositionally biased region" description="Basic and acidic residues" evidence="3">
    <location>
        <begin position="660"/>
        <end position="678"/>
    </location>
</feature>
<dbReference type="GO" id="GO:0005524">
    <property type="term" value="F:ATP binding"/>
    <property type="evidence" value="ECO:0007669"/>
    <property type="project" value="UniProtKB-KW"/>
</dbReference>
<keyword evidence="2" id="KW-0067">ATP-binding</keyword>
<keyword evidence="1" id="KW-0547">Nucleotide-binding</keyword>